<keyword evidence="2 6" id="KW-0728">SH3 domain</keyword>
<keyword evidence="4" id="KW-0597">Phosphoprotein</keyword>
<feature type="domain" description="F-BAR" evidence="10">
    <location>
        <begin position="32"/>
        <end position="284"/>
    </location>
</feature>
<dbReference type="CDD" id="cd00174">
    <property type="entry name" value="SH3"/>
    <property type="match status" value="1"/>
</dbReference>
<evidence type="ECO:0000259" key="10">
    <source>
        <dbReference type="PROSITE" id="PS51741"/>
    </source>
</evidence>
<evidence type="ECO:0000256" key="8">
    <source>
        <dbReference type="SAM" id="MobiDB-lite"/>
    </source>
</evidence>
<feature type="region of interest" description="Disordered" evidence="8">
    <location>
        <begin position="294"/>
        <end position="473"/>
    </location>
</feature>
<dbReference type="Pfam" id="PF00611">
    <property type="entry name" value="FCH"/>
    <property type="match status" value="1"/>
</dbReference>
<protein>
    <submittedName>
        <fullName evidence="11">Formin-binding protein</fullName>
    </submittedName>
</protein>
<feature type="compositionally biased region" description="Pro residues" evidence="8">
    <location>
        <begin position="407"/>
        <end position="427"/>
    </location>
</feature>
<keyword evidence="5" id="KW-0206">Cytoskeleton</keyword>
<dbReference type="InterPro" id="IPR001060">
    <property type="entry name" value="FCH_dom"/>
</dbReference>
<dbReference type="PRINTS" id="PR00499">
    <property type="entry name" value="P67PHOX"/>
</dbReference>
<feature type="domain" description="SH3" evidence="9">
    <location>
        <begin position="477"/>
        <end position="540"/>
    </location>
</feature>
<evidence type="ECO:0000256" key="3">
    <source>
        <dbReference type="ARBA" id="ARBA00022490"/>
    </source>
</evidence>
<keyword evidence="3" id="KW-0963">Cytoplasm</keyword>
<dbReference type="PRINTS" id="PR00452">
    <property type="entry name" value="SH3DOMAIN"/>
</dbReference>
<dbReference type="InterPro" id="IPR027267">
    <property type="entry name" value="AH/BAR_dom_sf"/>
</dbReference>
<dbReference type="EMBL" id="JBBXMP010000046">
    <property type="protein sequence ID" value="KAL0065565.1"/>
    <property type="molecule type" value="Genomic_DNA"/>
</dbReference>
<dbReference type="SMART" id="SM00055">
    <property type="entry name" value="FCH"/>
    <property type="match status" value="1"/>
</dbReference>
<evidence type="ECO:0000256" key="7">
    <source>
        <dbReference type="PROSITE-ProRule" id="PRU01077"/>
    </source>
</evidence>
<comment type="caution">
    <text evidence="11">The sequence shown here is derived from an EMBL/GenBank/DDBJ whole genome shotgun (WGS) entry which is preliminary data.</text>
</comment>
<evidence type="ECO:0000256" key="5">
    <source>
        <dbReference type="ARBA" id="ARBA00023212"/>
    </source>
</evidence>
<evidence type="ECO:0000313" key="12">
    <source>
        <dbReference type="Proteomes" id="UP001437256"/>
    </source>
</evidence>
<sequence length="540" mass="59747">MVVRSQSSTSSLAKYAVAKSPGVDLYNGSKSRDFCNSFWGAGDAGTNILFARMRGAVRTTDGLRNFWKERAAIEEEYAKKLYELSRTVFGKDEVGELRNALDTVHLETEKMAKAHLDLAGQIRNEMEESTAALLNKQLEHRKVVQAPVEKKFKTKQAQESYVVKAREKYESDRVRIASYSKAIEQQSPDADRIKSKLKRAEQTVGLNERDYENFCNTLADMLPGWESDWKDFCDSCQDMEEERMDFMKDNLWAYANAVSVVCVADDVSCEAIRTVLDQLETERDIETFVQEYGTGNAIPNAPEPKPIDLKASSSSTSLNLPPLVTSSRPATFARKSRRPAQAPYQPPEEEALPPPSKNGNASVVNQPVPTQQPPKASAPPASPPPTITQPPPPVNTAPPIREAPPAQTIPPPPPAAAVPPTSYPPPSGGANLKRGESRRDSTPLPAQPSHAPYTSTIMMPPPPMPEPQPTTQDPGRPILFYVEALYDYTATIDEEFSFQAGDIIAVTATPDDGWWSGELLDENRRMEGRHVFPSNFVRLF</sequence>
<feature type="compositionally biased region" description="Low complexity" evidence="8">
    <location>
        <begin position="312"/>
        <end position="327"/>
    </location>
</feature>
<dbReference type="SMART" id="SM00326">
    <property type="entry name" value="SH3"/>
    <property type="match status" value="1"/>
</dbReference>
<organism evidence="11 12">
    <name type="scientific">Marasmius tenuissimus</name>
    <dbReference type="NCBI Taxonomy" id="585030"/>
    <lineage>
        <taxon>Eukaryota</taxon>
        <taxon>Fungi</taxon>
        <taxon>Dikarya</taxon>
        <taxon>Basidiomycota</taxon>
        <taxon>Agaricomycotina</taxon>
        <taxon>Agaricomycetes</taxon>
        <taxon>Agaricomycetidae</taxon>
        <taxon>Agaricales</taxon>
        <taxon>Marasmiineae</taxon>
        <taxon>Marasmiaceae</taxon>
        <taxon>Marasmius</taxon>
    </lineage>
</organism>
<evidence type="ECO:0000256" key="6">
    <source>
        <dbReference type="PROSITE-ProRule" id="PRU00192"/>
    </source>
</evidence>
<dbReference type="SUPFAM" id="SSF50044">
    <property type="entry name" value="SH3-domain"/>
    <property type="match status" value="1"/>
</dbReference>
<dbReference type="PROSITE" id="PS50002">
    <property type="entry name" value="SH3"/>
    <property type="match status" value="1"/>
</dbReference>
<dbReference type="Gene3D" id="1.20.1270.60">
    <property type="entry name" value="Arfaptin homology (AH) domain/BAR domain"/>
    <property type="match status" value="1"/>
</dbReference>
<accession>A0ABR2ZV46</accession>
<dbReference type="InterPro" id="IPR036028">
    <property type="entry name" value="SH3-like_dom_sf"/>
</dbReference>
<dbReference type="Pfam" id="PF00018">
    <property type="entry name" value="SH3_1"/>
    <property type="match status" value="1"/>
</dbReference>
<keyword evidence="12" id="KW-1185">Reference proteome</keyword>
<comment type="subcellular location">
    <subcellularLocation>
        <location evidence="1">Cytoplasm</location>
        <location evidence="1">Cytoskeleton</location>
    </subcellularLocation>
</comment>
<dbReference type="PANTHER" id="PTHR23065:SF7">
    <property type="entry name" value="NOSTRIN, ISOFORM H"/>
    <property type="match status" value="1"/>
</dbReference>
<dbReference type="PROSITE" id="PS51741">
    <property type="entry name" value="F_BAR"/>
    <property type="match status" value="1"/>
</dbReference>
<evidence type="ECO:0000256" key="4">
    <source>
        <dbReference type="ARBA" id="ARBA00022553"/>
    </source>
</evidence>
<dbReference type="Gene3D" id="2.30.30.40">
    <property type="entry name" value="SH3 Domains"/>
    <property type="match status" value="1"/>
</dbReference>
<proteinExistence type="predicted"/>
<evidence type="ECO:0000256" key="1">
    <source>
        <dbReference type="ARBA" id="ARBA00004245"/>
    </source>
</evidence>
<dbReference type="InterPro" id="IPR001452">
    <property type="entry name" value="SH3_domain"/>
</dbReference>
<feature type="compositionally biased region" description="Low complexity" evidence="8">
    <location>
        <begin position="397"/>
        <end position="406"/>
    </location>
</feature>
<gene>
    <name evidence="11" type="primary">HOF1_2</name>
    <name evidence="11" type="ORF">AAF712_007476</name>
</gene>
<feature type="compositionally biased region" description="Pro residues" evidence="8">
    <location>
        <begin position="459"/>
        <end position="468"/>
    </location>
</feature>
<dbReference type="Proteomes" id="UP001437256">
    <property type="component" value="Unassembled WGS sequence"/>
</dbReference>
<dbReference type="SUPFAM" id="SSF103657">
    <property type="entry name" value="BAR/IMD domain-like"/>
    <property type="match status" value="1"/>
</dbReference>
<dbReference type="PANTHER" id="PTHR23065">
    <property type="entry name" value="PROLINE-SERINE-THREONINE PHOSPHATASE INTERACTING PROTEIN 1"/>
    <property type="match status" value="1"/>
</dbReference>
<name>A0ABR2ZV46_9AGAR</name>
<keyword evidence="7" id="KW-0175">Coiled coil</keyword>
<dbReference type="InterPro" id="IPR031160">
    <property type="entry name" value="F_BAR_dom"/>
</dbReference>
<evidence type="ECO:0000313" key="11">
    <source>
        <dbReference type="EMBL" id="KAL0065565.1"/>
    </source>
</evidence>
<reference evidence="11 12" key="1">
    <citation type="submission" date="2024-05" db="EMBL/GenBank/DDBJ databases">
        <title>A draft genome resource for the thread blight pathogen Marasmius tenuissimus strain MS-2.</title>
        <authorList>
            <person name="Yulfo-Soto G.E."/>
            <person name="Baruah I.K."/>
            <person name="Amoako-Attah I."/>
            <person name="Bukari Y."/>
            <person name="Meinhardt L.W."/>
            <person name="Bailey B.A."/>
            <person name="Cohen S.P."/>
        </authorList>
    </citation>
    <scope>NUCLEOTIDE SEQUENCE [LARGE SCALE GENOMIC DNA]</scope>
    <source>
        <strain evidence="11 12">MS-2</strain>
    </source>
</reference>
<evidence type="ECO:0000256" key="2">
    <source>
        <dbReference type="ARBA" id="ARBA00022443"/>
    </source>
</evidence>
<feature type="compositionally biased region" description="Pro residues" evidence="8">
    <location>
        <begin position="370"/>
        <end position="396"/>
    </location>
</feature>
<evidence type="ECO:0000259" key="9">
    <source>
        <dbReference type="PROSITE" id="PS50002"/>
    </source>
</evidence>